<evidence type="ECO:0000313" key="5">
    <source>
        <dbReference type="Proteomes" id="UP000633136"/>
    </source>
</evidence>
<dbReference type="RefSeq" id="WP_188686228.1">
    <property type="nucleotide sequence ID" value="NZ_BMIS01000014.1"/>
</dbReference>
<dbReference type="SUPFAM" id="SSF55961">
    <property type="entry name" value="Bet v1-like"/>
    <property type="match status" value="2"/>
</dbReference>
<protein>
    <recommendedName>
        <fullName evidence="3">Activator of Hsp90 ATPase homologue 1/2-like C-terminal domain-containing protein</fullName>
    </recommendedName>
</protein>
<dbReference type="Proteomes" id="UP000633136">
    <property type="component" value="Unassembled WGS sequence"/>
</dbReference>
<reference evidence="4" key="1">
    <citation type="journal article" date="2014" name="Int. J. Syst. Evol. Microbiol.">
        <title>Complete genome sequence of Corynebacterium casei LMG S-19264T (=DSM 44701T), isolated from a smear-ripened cheese.</title>
        <authorList>
            <consortium name="US DOE Joint Genome Institute (JGI-PGF)"/>
            <person name="Walter F."/>
            <person name="Albersmeier A."/>
            <person name="Kalinowski J."/>
            <person name="Ruckert C."/>
        </authorList>
    </citation>
    <scope>NUCLEOTIDE SEQUENCE</scope>
    <source>
        <strain evidence="4">CGMCC 1.15388</strain>
    </source>
</reference>
<proteinExistence type="inferred from homology"/>
<keyword evidence="5" id="KW-1185">Reference proteome</keyword>
<dbReference type="EMBL" id="BMIS01000014">
    <property type="protein sequence ID" value="GGE76495.1"/>
    <property type="molecule type" value="Genomic_DNA"/>
</dbReference>
<evidence type="ECO:0000256" key="1">
    <source>
        <dbReference type="ARBA" id="ARBA00006817"/>
    </source>
</evidence>
<dbReference type="Pfam" id="PF08327">
    <property type="entry name" value="AHSA1"/>
    <property type="match status" value="2"/>
</dbReference>
<dbReference type="InterPro" id="IPR013538">
    <property type="entry name" value="ASHA1/2-like_C"/>
</dbReference>
<comment type="caution">
    <text evidence="4">The sequence shown here is derived from an EMBL/GenBank/DDBJ whole genome shotgun (WGS) entry which is preliminary data.</text>
</comment>
<dbReference type="CDD" id="cd07814">
    <property type="entry name" value="SRPBCC_CalC_Aha1-like"/>
    <property type="match status" value="1"/>
</dbReference>
<evidence type="ECO:0000259" key="3">
    <source>
        <dbReference type="Pfam" id="PF08327"/>
    </source>
</evidence>
<dbReference type="InterPro" id="IPR023393">
    <property type="entry name" value="START-like_dom_sf"/>
</dbReference>
<sequence length="325" mass="35970">MPVTHIQKNPEALTLTVTSDFAVPVRRLWDAYADPRQLEKFWGPPTYPATFTRHDLSPGGRSEYRMTGPNGEHAGGYWEFLSVEEGRFFEVIDGFADEQGRPNDQLPAGRMTFSFEETATGSRLTMVQHFHSPEDMETLLEMGQAEGIEAALGQADAVLADLRSFASGREVEIQILSDTQVRASRIIRGSVEQVWQAHHDPELLRRWLLGPDGWVMTEATAAQQTGETYRYAWEPGVGVEGEPFALTGELKEIQPPHREVSTETMEGVDGPPTLNEQTLTPVEGGTLLTVVITYADAQMRDMILGTGMAEGMEASYARLEAEVLG</sequence>
<feature type="region of interest" description="Disordered" evidence="2">
    <location>
        <begin position="257"/>
        <end position="279"/>
    </location>
</feature>
<comment type="similarity">
    <text evidence="1">Belongs to the AHA1 family.</text>
</comment>
<feature type="domain" description="Activator of Hsp90 ATPase homologue 1/2-like C-terminal" evidence="3">
    <location>
        <begin position="190"/>
        <end position="322"/>
    </location>
</feature>
<reference evidence="4" key="2">
    <citation type="submission" date="2020-09" db="EMBL/GenBank/DDBJ databases">
        <authorList>
            <person name="Sun Q."/>
            <person name="Zhou Y."/>
        </authorList>
    </citation>
    <scope>NUCLEOTIDE SEQUENCE</scope>
    <source>
        <strain evidence="4">CGMCC 1.15388</strain>
    </source>
</reference>
<organism evidence="4 5">
    <name type="scientific">Nesterenkonia cremea</name>
    <dbReference type="NCBI Taxonomy" id="1882340"/>
    <lineage>
        <taxon>Bacteria</taxon>
        <taxon>Bacillati</taxon>
        <taxon>Actinomycetota</taxon>
        <taxon>Actinomycetes</taxon>
        <taxon>Micrococcales</taxon>
        <taxon>Micrococcaceae</taxon>
        <taxon>Nesterenkonia</taxon>
    </lineage>
</organism>
<accession>A0A917AUA6</accession>
<feature type="domain" description="Activator of Hsp90 ATPase homologue 1/2-like C-terminal" evidence="3">
    <location>
        <begin position="23"/>
        <end position="158"/>
    </location>
</feature>
<dbReference type="AlphaFoldDB" id="A0A917AUA6"/>
<gene>
    <name evidence="4" type="ORF">GCM10011401_24810</name>
</gene>
<name>A0A917AUA6_9MICC</name>
<evidence type="ECO:0000256" key="2">
    <source>
        <dbReference type="SAM" id="MobiDB-lite"/>
    </source>
</evidence>
<evidence type="ECO:0000313" key="4">
    <source>
        <dbReference type="EMBL" id="GGE76495.1"/>
    </source>
</evidence>
<dbReference type="Gene3D" id="3.30.530.20">
    <property type="match status" value="2"/>
</dbReference>